<comment type="similarity">
    <text evidence="8">Belongs to the RNase Z family.</text>
</comment>
<dbReference type="STRING" id="501010.NOSIN_09450"/>
<comment type="catalytic activity">
    <reaction evidence="8">
        <text>Endonucleolytic cleavage of RNA, removing extra 3' nucleotides from tRNA precursor, generating 3' termini of tRNAs. A 3'-hydroxy group is left at the tRNA terminus and a 5'-phosphoryl group is left at the trailer molecule.</text>
        <dbReference type="EC" id="3.1.26.11"/>
    </reaction>
</comment>
<dbReference type="Proteomes" id="UP000584931">
    <property type="component" value="Unassembled WGS sequence"/>
</dbReference>
<dbReference type="SUPFAM" id="SSF56281">
    <property type="entry name" value="Metallo-hydrolase/oxidoreductase"/>
    <property type="match status" value="1"/>
</dbReference>
<feature type="binding site" evidence="8">
    <location>
        <position position="63"/>
    </location>
    <ligand>
        <name>Zn(2+)</name>
        <dbReference type="ChEBI" id="CHEBI:29105"/>
        <label>1</label>
        <note>catalytic</note>
    </ligand>
</feature>
<feature type="binding site" evidence="8">
    <location>
        <position position="67"/>
    </location>
    <ligand>
        <name>Zn(2+)</name>
        <dbReference type="ChEBI" id="CHEBI:29105"/>
        <label>2</label>
        <note>catalytic</note>
    </ligand>
</feature>
<evidence type="ECO:0000256" key="3">
    <source>
        <dbReference type="ARBA" id="ARBA00022722"/>
    </source>
</evidence>
<keyword evidence="3 8" id="KW-0540">Nuclease</keyword>
<evidence type="ECO:0000313" key="11">
    <source>
        <dbReference type="EMBL" id="OOC54002.1"/>
    </source>
</evidence>
<dbReference type="CDD" id="cd07717">
    <property type="entry name" value="RNaseZ_ZiPD-like_MBL-fold"/>
    <property type="match status" value="1"/>
</dbReference>
<feature type="binding site" evidence="8">
    <location>
        <position position="65"/>
    </location>
    <ligand>
        <name>Zn(2+)</name>
        <dbReference type="ChEBI" id="CHEBI:29105"/>
        <label>1</label>
        <note>catalytic</note>
    </ligand>
</feature>
<feature type="binding site" evidence="8">
    <location>
        <position position="210"/>
    </location>
    <ligand>
        <name>Zn(2+)</name>
        <dbReference type="ChEBI" id="CHEBI:29105"/>
        <label>2</label>
        <note>catalytic</note>
    </ligand>
</feature>
<dbReference type="GO" id="GO:0008270">
    <property type="term" value="F:zinc ion binding"/>
    <property type="evidence" value="ECO:0007669"/>
    <property type="project" value="UniProtKB-UniRule"/>
</dbReference>
<evidence type="ECO:0000256" key="1">
    <source>
        <dbReference type="ARBA" id="ARBA00011738"/>
    </source>
</evidence>
<sequence>MSVRELVVLGTSSAVPTRRRNHNGYFLRWDTHGVLFDPGEGTQRQMSLAGLAATDITRVCITHFHGDHCLGLPGTIQRIARDRVPHTVRVAYPAQGQRYWQRLRHATAFHDTDVVVAQPVDGTGSCPVGEPDLRITALPLRHSTPTYGYRLAEPDGWRMLPERLAAHGVHGPMIRRLQHQGAVTTDDGRRVELAQCARPRRGQVMAFVMDTAECDQAVELARDADLLVIESTYLDTEEHLARSYGHLTARQAGRIAARAGAGTLVLTHLSERYEQEEDPRFVTQAAAEFDGHVVLAQDLQRIPLPPRNPDRATRMG</sequence>
<dbReference type="EC" id="3.1.26.11" evidence="8"/>
<evidence type="ECO:0000313" key="10">
    <source>
        <dbReference type="EMBL" id="NYH55340.1"/>
    </source>
</evidence>
<evidence type="ECO:0000256" key="6">
    <source>
        <dbReference type="ARBA" id="ARBA00022801"/>
    </source>
</evidence>
<dbReference type="RefSeq" id="WP_077690396.1">
    <property type="nucleotide sequence ID" value="NZ_JACCHL010000001.1"/>
</dbReference>
<keyword evidence="12" id="KW-1185">Reference proteome</keyword>
<comment type="function">
    <text evidence="8">Zinc phosphodiesterase, which displays some tRNA 3'-processing endonuclease activity. Probably involved in tRNA maturation, by removing a 3'-trailer from precursor tRNA.</text>
</comment>
<dbReference type="OrthoDB" id="9800940at2"/>
<keyword evidence="5 8" id="KW-0255">Endonuclease</keyword>
<feature type="active site" description="Proton acceptor" evidence="8">
    <location>
        <position position="67"/>
    </location>
</feature>
<comment type="cofactor">
    <cofactor evidence="8">
        <name>Zn(2+)</name>
        <dbReference type="ChEBI" id="CHEBI:29105"/>
    </cofactor>
    <text evidence="8">Binds 2 Zn(2+) ions.</text>
</comment>
<feature type="binding site" evidence="8">
    <location>
        <position position="210"/>
    </location>
    <ligand>
        <name>Zn(2+)</name>
        <dbReference type="ChEBI" id="CHEBI:29105"/>
        <label>1</label>
        <note>catalytic</note>
    </ligand>
</feature>
<evidence type="ECO:0000313" key="13">
    <source>
        <dbReference type="Proteomes" id="UP000584931"/>
    </source>
</evidence>
<dbReference type="PANTHER" id="PTHR46018:SF2">
    <property type="entry name" value="ZINC PHOSPHODIESTERASE ELAC PROTEIN 1"/>
    <property type="match status" value="1"/>
</dbReference>
<feature type="binding site" evidence="8">
    <location>
        <position position="68"/>
    </location>
    <ligand>
        <name>Zn(2+)</name>
        <dbReference type="ChEBI" id="CHEBI:29105"/>
        <label>2</label>
        <note>catalytic</note>
    </ligand>
</feature>
<comment type="subunit">
    <text evidence="1 8">Homodimer.</text>
</comment>
<keyword evidence="6 8" id="KW-0378">Hydrolase</keyword>
<accession>A0A7Y9XJ14</accession>
<gene>
    <name evidence="8" type="primary">rnz</name>
    <name evidence="10" type="ORF">HNR06_004929</name>
    <name evidence="11" type="ORF">NOSIN_09450</name>
</gene>
<reference evidence="12" key="1">
    <citation type="submission" date="2016-08" db="EMBL/GenBank/DDBJ databases">
        <authorList>
            <person name="Tokovenko B."/>
            <person name="Kalinowski J."/>
        </authorList>
    </citation>
    <scope>NUCLEOTIDE SEQUENCE [LARGE SCALE GENOMIC DNA]</scope>
    <source>
        <strain evidence="12">UTMC102</strain>
    </source>
</reference>
<dbReference type="Proteomes" id="UP000189004">
    <property type="component" value="Unassembled WGS sequence"/>
</dbReference>
<feature type="domain" description="Metallo-beta-lactamase" evidence="9">
    <location>
        <begin position="201"/>
        <end position="268"/>
    </location>
</feature>
<evidence type="ECO:0000256" key="5">
    <source>
        <dbReference type="ARBA" id="ARBA00022759"/>
    </source>
</evidence>
<dbReference type="GO" id="GO:0042781">
    <property type="term" value="F:3'-tRNA processing endoribonuclease activity"/>
    <property type="evidence" value="ECO:0007669"/>
    <property type="project" value="UniProtKB-UniRule"/>
</dbReference>
<dbReference type="Gene3D" id="3.60.15.10">
    <property type="entry name" value="Ribonuclease Z/Hydroxyacylglutathione hydrolase-like"/>
    <property type="match status" value="1"/>
</dbReference>
<name>A0A1V3C035_9ACTN</name>
<dbReference type="InterPro" id="IPR001279">
    <property type="entry name" value="Metallo-B-lactamas"/>
</dbReference>
<reference evidence="11" key="2">
    <citation type="submission" date="2016-08" db="EMBL/GenBank/DDBJ databases">
        <authorList>
            <person name="Seilhamer J.J."/>
        </authorList>
    </citation>
    <scope>NUCLEOTIDE SEQUENCE [LARGE SCALE GENOMIC DNA]</scope>
    <source>
        <strain evidence="11">UTMC102</strain>
    </source>
</reference>
<dbReference type="EMBL" id="MCOK01000001">
    <property type="protein sequence ID" value="OOC54002.1"/>
    <property type="molecule type" value="Genomic_DNA"/>
</dbReference>
<organism evidence="11 12">
    <name type="scientific">Nocardiopsis sinuspersici</name>
    <dbReference type="NCBI Taxonomy" id="501010"/>
    <lineage>
        <taxon>Bacteria</taxon>
        <taxon>Bacillati</taxon>
        <taxon>Actinomycetota</taxon>
        <taxon>Actinomycetes</taxon>
        <taxon>Streptosporangiales</taxon>
        <taxon>Nocardiopsidaceae</taxon>
        <taxon>Nocardiopsis</taxon>
    </lineage>
</organism>
<dbReference type="HAMAP" id="MF_01818">
    <property type="entry name" value="RNase_Z_BN"/>
    <property type="match status" value="1"/>
</dbReference>
<feature type="domain" description="Metallo-beta-lactamase" evidence="9">
    <location>
        <begin position="34"/>
        <end position="152"/>
    </location>
</feature>
<feature type="binding site" evidence="8">
    <location>
        <position position="268"/>
    </location>
    <ligand>
        <name>Zn(2+)</name>
        <dbReference type="ChEBI" id="CHEBI:29105"/>
        <label>2</label>
        <note>catalytic</note>
    </ligand>
</feature>
<evidence type="ECO:0000256" key="4">
    <source>
        <dbReference type="ARBA" id="ARBA00022723"/>
    </source>
</evidence>
<evidence type="ECO:0000256" key="7">
    <source>
        <dbReference type="ARBA" id="ARBA00022833"/>
    </source>
</evidence>
<dbReference type="InterPro" id="IPR036866">
    <property type="entry name" value="RibonucZ/Hydroxyglut_hydro"/>
</dbReference>
<dbReference type="InterPro" id="IPR013471">
    <property type="entry name" value="RNase_Z/BN"/>
</dbReference>
<proteinExistence type="inferred from homology"/>
<keyword evidence="4 8" id="KW-0479">Metal-binding</keyword>
<dbReference type="Pfam" id="PF12706">
    <property type="entry name" value="Lactamase_B_2"/>
    <property type="match status" value="2"/>
</dbReference>
<evidence type="ECO:0000256" key="8">
    <source>
        <dbReference type="HAMAP-Rule" id="MF_01818"/>
    </source>
</evidence>
<accession>A0A1V3C035</accession>
<evidence type="ECO:0000256" key="2">
    <source>
        <dbReference type="ARBA" id="ARBA00022694"/>
    </source>
</evidence>
<dbReference type="PANTHER" id="PTHR46018">
    <property type="entry name" value="ZINC PHOSPHODIESTERASE ELAC PROTEIN 1"/>
    <property type="match status" value="1"/>
</dbReference>
<protein>
    <recommendedName>
        <fullName evidence="8">Ribonuclease Z</fullName>
        <shortName evidence="8">RNase Z</shortName>
        <ecNumber evidence="8">3.1.26.11</ecNumber>
    </recommendedName>
    <alternativeName>
        <fullName evidence="8">tRNA 3 endonuclease</fullName>
    </alternativeName>
    <alternativeName>
        <fullName evidence="8">tRNase Z</fullName>
    </alternativeName>
</protein>
<dbReference type="NCBIfam" id="NF000805">
    <property type="entry name" value="PRK00055.2-3"/>
    <property type="match status" value="1"/>
</dbReference>
<reference evidence="10 13" key="3">
    <citation type="submission" date="2020-07" db="EMBL/GenBank/DDBJ databases">
        <title>Sequencing the genomes of 1000 actinobacteria strains.</title>
        <authorList>
            <person name="Klenk H.-P."/>
        </authorList>
    </citation>
    <scope>NUCLEOTIDE SEQUENCE [LARGE SCALE GENOMIC DNA]</scope>
    <source>
        <strain evidence="10 13">DSM 45278</strain>
    </source>
</reference>
<evidence type="ECO:0000259" key="9">
    <source>
        <dbReference type="Pfam" id="PF12706"/>
    </source>
</evidence>
<keyword evidence="2 8" id="KW-0819">tRNA processing</keyword>
<dbReference type="AlphaFoldDB" id="A0A1V3C035"/>
<feature type="binding site" evidence="8">
    <location>
        <position position="142"/>
    </location>
    <ligand>
        <name>Zn(2+)</name>
        <dbReference type="ChEBI" id="CHEBI:29105"/>
        <label>1</label>
        <note>catalytic</note>
    </ligand>
</feature>
<dbReference type="EMBL" id="JACCHL010000001">
    <property type="protein sequence ID" value="NYH55340.1"/>
    <property type="molecule type" value="Genomic_DNA"/>
</dbReference>
<comment type="caution">
    <text evidence="11">The sequence shown here is derived from an EMBL/GenBank/DDBJ whole genome shotgun (WGS) entry which is preliminary data.</text>
</comment>
<keyword evidence="7 8" id="KW-0862">Zinc</keyword>
<evidence type="ECO:0000313" key="12">
    <source>
        <dbReference type="Proteomes" id="UP000189004"/>
    </source>
</evidence>